<dbReference type="Gene3D" id="3.30.70.960">
    <property type="entry name" value="SEA domain"/>
    <property type="match status" value="1"/>
</dbReference>
<dbReference type="Pfam" id="PF00008">
    <property type="entry name" value="EGF"/>
    <property type="match status" value="8"/>
</dbReference>
<comment type="subcellular location">
    <subcellularLocation>
        <location evidence="1">Cytoplasm</location>
    </subcellularLocation>
    <subcellularLocation>
        <location evidence="2">Secreted</location>
    </subcellularLocation>
</comment>
<dbReference type="SMART" id="SM00179">
    <property type="entry name" value="EGF_CA"/>
    <property type="match status" value="16"/>
</dbReference>
<dbReference type="SMART" id="SM00274">
    <property type="entry name" value="FOLN"/>
    <property type="match status" value="8"/>
</dbReference>
<feature type="disulfide bond" evidence="12">
    <location>
        <begin position="1187"/>
        <end position="1197"/>
    </location>
</feature>
<dbReference type="FunFam" id="2.10.25.10:FF:000045">
    <property type="entry name" value="Slit guidance ligand 2"/>
    <property type="match status" value="1"/>
</dbReference>
<keyword evidence="10 12" id="KW-1015">Disulfide bond</keyword>
<evidence type="ECO:0000256" key="8">
    <source>
        <dbReference type="ARBA" id="ARBA00022737"/>
    </source>
</evidence>
<evidence type="ECO:0000256" key="3">
    <source>
        <dbReference type="ARBA" id="ARBA00022473"/>
    </source>
</evidence>
<feature type="disulfide bond" evidence="12">
    <location>
        <begin position="1134"/>
        <end position="1143"/>
    </location>
</feature>
<feature type="disulfide bond" evidence="12">
    <location>
        <begin position="1436"/>
        <end position="1445"/>
    </location>
</feature>
<feature type="domain" description="EGF-like" evidence="16">
    <location>
        <begin position="1220"/>
        <end position="1255"/>
    </location>
</feature>
<feature type="disulfide bond" evidence="12">
    <location>
        <begin position="1550"/>
        <end position="1559"/>
    </location>
</feature>
<proteinExistence type="predicted"/>
<feature type="disulfide bond" evidence="12">
    <location>
        <begin position="1398"/>
        <end position="1407"/>
    </location>
</feature>
<dbReference type="InterPro" id="IPR013032">
    <property type="entry name" value="EGF-like_CS"/>
</dbReference>
<dbReference type="InterPro" id="IPR000742">
    <property type="entry name" value="EGF"/>
</dbReference>
<keyword evidence="8" id="KW-0677">Repeat</keyword>
<feature type="domain" description="EGF-like" evidence="16">
    <location>
        <begin position="1183"/>
        <end position="1218"/>
    </location>
</feature>
<dbReference type="InterPro" id="IPR058727">
    <property type="entry name" value="Helical_Vwde"/>
</dbReference>
<dbReference type="FunFam" id="2.10.25.10:FF:000006">
    <property type="entry name" value="Versican core protein-like isoform 1"/>
    <property type="match status" value="1"/>
</dbReference>
<dbReference type="InterPro" id="IPR051355">
    <property type="entry name" value="Notch/Slit_guidance"/>
</dbReference>
<dbReference type="GO" id="GO:0005886">
    <property type="term" value="C:plasma membrane"/>
    <property type="evidence" value="ECO:0007669"/>
    <property type="project" value="TreeGrafter"/>
</dbReference>
<dbReference type="SUPFAM" id="SSF57196">
    <property type="entry name" value="EGF/Laminin"/>
    <property type="match status" value="6"/>
</dbReference>
<dbReference type="GO" id="GO:0005509">
    <property type="term" value="F:calcium ion binding"/>
    <property type="evidence" value="ECO:0007669"/>
    <property type="project" value="InterPro"/>
</dbReference>
<comment type="caution">
    <text evidence="17">The sequence shown here is derived from an EMBL/GenBank/DDBJ whole genome shotgun (WGS) entry which is preliminary data.</text>
</comment>
<dbReference type="SMART" id="SM00181">
    <property type="entry name" value="EGF"/>
    <property type="match status" value="18"/>
</dbReference>
<feature type="disulfide bond" evidence="12">
    <location>
        <begin position="1282"/>
        <end position="1291"/>
    </location>
</feature>
<dbReference type="PANTHER" id="PTHR45836:SF13">
    <property type="entry name" value="PROTEIN CRUMBS"/>
    <property type="match status" value="1"/>
</dbReference>
<feature type="domain" description="EGF-like" evidence="16">
    <location>
        <begin position="1334"/>
        <end position="1370"/>
    </location>
</feature>
<comment type="caution">
    <text evidence="12">Lacks conserved residue(s) required for the propagation of feature annotation.</text>
</comment>
<dbReference type="PANTHER" id="PTHR45836">
    <property type="entry name" value="SLIT HOMOLOG"/>
    <property type="match status" value="1"/>
</dbReference>
<dbReference type="FunFam" id="2.10.25.10:FF:000425">
    <property type="entry name" value="Eyes shut homolog"/>
    <property type="match status" value="1"/>
</dbReference>
<sequence>MTLNTSLVFLLILTASIFLSLDKTAAQHDKCSNNKCCSQGGGGGYKEINDARRSVKNHFKAGQNAICDSALPWGWYRFTSYVGGKMPIQMVPRMRCGTVHPVWMSGFLPTRTDGVVDHKACINFFGIGCFASLRIKVKFCAGSPDFFVYYLGPTYSCSLAYCAGFRKLCPSGQTGNPCKPVKINPPRIFDSNNLGTPSIQVISEEQEVAVSLICKVDLLQGIEQRDDVEYKIEWTSEGKSLLIKSRCDQTDKITCPGTTSIASTLIGSTNYLAGIWVSCRVSAKYKDPGSKWSTPKDVKMPFFAGIEVSPTTLRIDLKACKKQKGSKITIRPTIPARIDPLTKTYSKVSFTLPEKGLKLRGTNQNCLNTEFKLQGTDSVDVEVVPDCTALEKDTKSTKVIVVKMVPNHQFWQKTFVRTIWVSIIMTHVEQCKAYTDPHYHAMEKLGTTRRFDFMGHGDFVLYRNQEKNFEVHTRQWACNRRGVTCNCGAVLRDHNDVIEFNCCNKDLMFQNTHSTPLQVKLRSKKCLRPGIHLAKKFNGGNNDYTVIFPTGAQVDIVRNYWGIDVTIITQRAKSRNDESGICLYEKGSIQSYGEQQRLQPGTSYFDTLPPNIDDTTADYAPFCSGQASFHVPTFIKRRKTTFTLCDLIKKREVYYSDELTAEDYELFKKLPPSENRHRFGRALPATVIPLKNATNYCVERIANSKVGKICANQGVDVQSFVDSCSLDISLTGDHSFAMGIVSMLTNECGYVAAINASSANSNESSDGREKMGSLQKEISELLCPNDCAFNGDCVNGSCVCYKDYTAEDCSISLYQKPSISKLQRDGLCDRRIRPCKKVTVMGTGWLNSTNLTCHLIEFKVVNSSWNPKTRELRFPGIMVDLLLVDCFLPDSPVKQGFFDENIGGTPAAGLKVSVSNDGVHKSNQNLTLISYDSACMACNVSNGCYLKDNSCFINNYCFAPNEVHPGDWCFQCLPDVDKNTWTKRQVNHPPNITSRKDYYALYGENLELVFDVVDPEGMPVIISLLGGGPNDAMLRDNILHWNVTSDRITIFHLLATDICSASTTFNITISLVNCQCQNNGSCSPVAPRGSGFYLCECPPGFTGAKCETNIDECQTYPCVQGLCTDGINNYSCRCDPGYVGRHCDQNQDECASSPCVNGTCTDLVNGYICNCHPGYVGTHCDENVDECLSYPCFYGTCFDQINDYKCLCKAGYTGKDCDVNIDECQSSPCINGNCTDQVNGFSCRCQTGFSGARCEYNIDDCLPVSCGNGTCIDLLNNYSCICKVGYTGEHCEIPITRCNRDSCYPGVQCTEISHSISCGPCPTGFTGDGKNCRDIDDCHNHTCQNGASCVDGVNDYSCTCVIGFTGSNCKIDINDCVNHTCANGGTCEDGTNSYLCKCVAGFSGNHCQNNIDDCHNHTCQNGASCVDGFNDYSCACAQGFTGQSCETNIDDCRNHTCQNGASCVDGVNGYSCTCVVGFSGSRCKIDIDNCVNHKCGNGGTCVDGINSYSCRCVAGFTGNHCQNNIDDCHNHTCQNGASCVDGVNDYSCACMAGFTGSRCETEIDECVNHTCGNGGSCVDGVKSYTCICLAGFTGDQCETNIDDCFNHTCDNGAACVDGVNNFSCSCLPGYTGELCKTDINNCLNHTCTNNGSCVDGVNSYSCSCLDGFTGDRCETNIDECVNHTCANGAFCIDGVNNFSCNCRPGYTGERCETAFTMRFTSVISAYASTTAASFPSVKRSVFSPEILINSNTESIARQHISATSAFKYSIVSSTVAQHISTTEGREKTTTSKPTTADHEDEISVKIHIERTWNEDLRDEGSTSYKELASIIEDEIHKQYSAVKNFIGVQIIAFRPGSIVAEFKLLFEQKFSEDKALAPLKKAVENGKLGPLAVDPKSLKILKEEEDPTEDAKVKIPYPLTIGASCVVIFALVLVSICIVRHFQRRKRLHGQHFSNRMPADVPFPNPEIYELNKAQSKENIVTYGELGIWKDSSNYEKLHFSNGGALNQEKDVVNMVSDYQEIGKLNDYGHYQEIEMAGGPERYQEIGIFKRAGK</sequence>
<protein>
    <submittedName>
        <fullName evidence="17">Uncharacterized protein</fullName>
    </submittedName>
</protein>
<keyword evidence="3" id="KW-0217">Developmental protein</keyword>
<feature type="domain" description="EGF-like" evidence="16">
    <location>
        <begin position="1676"/>
        <end position="1712"/>
    </location>
</feature>
<keyword evidence="18" id="KW-1185">Reference proteome</keyword>
<feature type="domain" description="EGF-like" evidence="16">
    <location>
        <begin position="1486"/>
        <end position="1522"/>
    </location>
</feature>
<dbReference type="InterPro" id="IPR009030">
    <property type="entry name" value="Growth_fac_rcpt_cys_sf"/>
</dbReference>
<keyword evidence="11" id="KW-0325">Glycoprotein</keyword>
<feature type="disulfide bond" evidence="12">
    <location>
        <begin position="1664"/>
        <end position="1673"/>
    </location>
</feature>
<feature type="disulfide bond" evidence="12">
    <location>
        <begin position="1113"/>
        <end position="1123"/>
    </location>
</feature>
<dbReference type="SUPFAM" id="SSF57184">
    <property type="entry name" value="Growth factor receptor domain"/>
    <property type="match status" value="3"/>
</dbReference>
<feature type="disulfide bond" evidence="12">
    <location>
        <begin position="1512"/>
        <end position="1521"/>
    </location>
</feature>
<evidence type="ECO:0000313" key="17">
    <source>
        <dbReference type="EMBL" id="CAH3046569.1"/>
    </source>
</evidence>
<feature type="disulfide bond" evidence="12">
    <location>
        <begin position="1171"/>
        <end position="1180"/>
    </location>
</feature>
<feature type="chain" id="PRO_5043863434" evidence="14">
    <location>
        <begin position="27"/>
        <end position="2054"/>
    </location>
</feature>
<keyword evidence="6 12" id="KW-0245">EGF-like domain</keyword>
<dbReference type="Pfam" id="PF26129">
    <property type="entry name" value="Vwde"/>
    <property type="match status" value="1"/>
</dbReference>
<dbReference type="InterPro" id="IPR018097">
    <property type="entry name" value="EGF_Ca-bd_CS"/>
</dbReference>
<name>A0AAU9W889_9CNID</name>
<dbReference type="Pfam" id="PF01390">
    <property type="entry name" value="SEA"/>
    <property type="match status" value="1"/>
</dbReference>
<dbReference type="FunFam" id="2.10.25.10:FF:000279">
    <property type="entry name" value="Neurogenic locus notch 1"/>
    <property type="match status" value="3"/>
</dbReference>
<dbReference type="FunFam" id="2.10.25.10:FF:000080">
    <property type="entry name" value="Neurogenic locus notch 1"/>
    <property type="match status" value="5"/>
</dbReference>
<evidence type="ECO:0000259" key="15">
    <source>
        <dbReference type="PROSITE" id="PS50024"/>
    </source>
</evidence>
<feature type="domain" description="EGF-like" evidence="16">
    <location>
        <begin position="1257"/>
        <end position="1292"/>
    </location>
</feature>
<keyword evidence="4" id="KW-0963">Cytoplasm</keyword>
<evidence type="ECO:0000256" key="4">
    <source>
        <dbReference type="ARBA" id="ARBA00022490"/>
    </source>
</evidence>
<feature type="disulfide bond" evidence="12">
    <location>
        <begin position="1261"/>
        <end position="1271"/>
    </location>
</feature>
<dbReference type="PROSITE" id="PS01187">
    <property type="entry name" value="EGF_CA"/>
    <property type="match status" value="6"/>
</dbReference>
<dbReference type="GO" id="GO:0030855">
    <property type="term" value="P:epithelial cell differentiation"/>
    <property type="evidence" value="ECO:0007669"/>
    <property type="project" value="UniProtKB-ARBA"/>
</dbReference>
<dbReference type="CDD" id="cd00054">
    <property type="entry name" value="EGF_CA"/>
    <property type="match status" value="15"/>
</dbReference>
<dbReference type="GO" id="GO:0005737">
    <property type="term" value="C:cytoplasm"/>
    <property type="evidence" value="ECO:0007669"/>
    <property type="project" value="UniProtKB-SubCell"/>
</dbReference>
<dbReference type="GO" id="GO:0007219">
    <property type="term" value="P:Notch signaling pathway"/>
    <property type="evidence" value="ECO:0007669"/>
    <property type="project" value="TreeGrafter"/>
</dbReference>
<evidence type="ECO:0000256" key="14">
    <source>
        <dbReference type="SAM" id="SignalP"/>
    </source>
</evidence>
<gene>
    <name evidence="17" type="ORF">PMEA_00033320</name>
</gene>
<feature type="domain" description="EGF-like" evidence="16">
    <location>
        <begin position="1146"/>
        <end position="1181"/>
    </location>
</feature>
<feature type="disulfide bond" evidence="12">
    <location>
        <begin position="1588"/>
        <end position="1597"/>
    </location>
</feature>
<dbReference type="EMBL" id="CALNXJ010000008">
    <property type="protein sequence ID" value="CAH3046569.1"/>
    <property type="molecule type" value="Genomic_DNA"/>
</dbReference>
<keyword evidence="13" id="KW-0812">Transmembrane</keyword>
<feature type="domain" description="EGF-like" evidence="16">
    <location>
        <begin position="1070"/>
        <end position="1107"/>
    </location>
</feature>
<feature type="disulfide bond" evidence="12">
    <location>
        <begin position="1208"/>
        <end position="1217"/>
    </location>
</feature>
<evidence type="ECO:0000256" key="6">
    <source>
        <dbReference type="ARBA" id="ARBA00022536"/>
    </source>
</evidence>
<dbReference type="GO" id="GO:0005576">
    <property type="term" value="C:extracellular region"/>
    <property type="evidence" value="ECO:0007669"/>
    <property type="project" value="UniProtKB-SubCell"/>
</dbReference>
<dbReference type="PROSITE" id="PS01186">
    <property type="entry name" value="EGF_2"/>
    <property type="match status" value="16"/>
</dbReference>
<feature type="disulfide bond" evidence="12">
    <location>
        <begin position="1626"/>
        <end position="1635"/>
    </location>
</feature>
<keyword evidence="9" id="KW-0106">Calcium</keyword>
<feature type="disulfide bond" evidence="12">
    <location>
        <begin position="1245"/>
        <end position="1254"/>
    </location>
</feature>
<dbReference type="PROSITE" id="PS50026">
    <property type="entry name" value="EGF_3"/>
    <property type="match status" value="16"/>
</dbReference>
<feature type="disulfide bond" evidence="12">
    <location>
        <begin position="1150"/>
        <end position="1160"/>
    </location>
</feature>
<feature type="domain" description="EGF-like" evidence="16">
    <location>
        <begin position="1372"/>
        <end position="1408"/>
    </location>
</feature>
<keyword evidence="13" id="KW-1133">Transmembrane helix</keyword>
<feature type="domain" description="EGF-like" evidence="16">
    <location>
        <begin position="1524"/>
        <end position="1560"/>
    </location>
</feature>
<dbReference type="InterPro" id="IPR000082">
    <property type="entry name" value="SEA_dom"/>
</dbReference>
<feature type="domain" description="EGF-like" evidence="16">
    <location>
        <begin position="1109"/>
        <end position="1144"/>
    </location>
</feature>
<dbReference type="InterPro" id="IPR001881">
    <property type="entry name" value="EGF-like_Ca-bd_dom"/>
</dbReference>
<evidence type="ECO:0000256" key="11">
    <source>
        <dbReference type="ARBA" id="ARBA00023180"/>
    </source>
</evidence>
<dbReference type="InterPro" id="IPR000152">
    <property type="entry name" value="EGF-type_Asp/Asn_hydroxyl_site"/>
</dbReference>
<feature type="domain" description="EGF-like" evidence="16">
    <location>
        <begin position="1448"/>
        <end position="1484"/>
    </location>
</feature>
<dbReference type="PRINTS" id="PR00010">
    <property type="entry name" value="EGFBLOOD"/>
</dbReference>
<dbReference type="Gene3D" id="2.10.25.10">
    <property type="entry name" value="Laminin"/>
    <property type="match status" value="18"/>
</dbReference>
<evidence type="ECO:0000313" key="18">
    <source>
        <dbReference type="Proteomes" id="UP001159428"/>
    </source>
</evidence>
<dbReference type="FunFam" id="2.10.25.10:FF:000123">
    <property type="entry name" value="Crumbs homolog 1 (Drosophila)"/>
    <property type="match status" value="4"/>
</dbReference>
<evidence type="ECO:0000256" key="5">
    <source>
        <dbReference type="ARBA" id="ARBA00022525"/>
    </source>
</evidence>
<evidence type="ECO:0000256" key="13">
    <source>
        <dbReference type="SAM" id="Phobius"/>
    </source>
</evidence>
<evidence type="ECO:0000259" key="16">
    <source>
        <dbReference type="PROSITE" id="PS50026"/>
    </source>
</evidence>
<evidence type="ECO:0000256" key="9">
    <source>
        <dbReference type="ARBA" id="ARBA00022837"/>
    </source>
</evidence>
<dbReference type="InterPro" id="IPR036364">
    <property type="entry name" value="SEA_dom_sf"/>
</dbReference>
<feature type="signal peptide" evidence="14">
    <location>
        <begin position="1"/>
        <end position="26"/>
    </location>
</feature>
<keyword evidence="5" id="KW-0964">Secreted</keyword>
<feature type="transmembrane region" description="Helical" evidence="13">
    <location>
        <begin position="1917"/>
        <end position="1939"/>
    </location>
</feature>
<feature type="domain" description="EGF-like" evidence="16">
    <location>
        <begin position="1638"/>
        <end position="1674"/>
    </location>
</feature>
<feature type="domain" description="EGF-like" evidence="16">
    <location>
        <begin position="1600"/>
        <end position="1636"/>
    </location>
</feature>
<evidence type="ECO:0000256" key="7">
    <source>
        <dbReference type="ARBA" id="ARBA00022729"/>
    </source>
</evidence>
<evidence type="ECO:0000256" key="1">
    <source>
        <dbReference type="ARBA" id="ARBA00004496"/>
    </source>
</evidence>
<keyword evidence="13" id="KW-0472">Membrane</keyword>
<feature type="disulfide bond" evidence="12">
    <location>
        <begin position="1474"/>
        <end position="1483"/>
    </location>
</feature>
<feature type="disulfide bond" evidence="12">
    <location>
        <begin position="1224"/>
        <end position="1234"/>
    </location>
</feature>
<feature type="disulfide bond" evidence="12">
    <location>
        <begin position="1097"/>
        <end position="1106"/>
    </location>
</feature>
<organism evidence="17 18">
    <name type="scientific">Pocillopora meandrina</name>
    <dbReference type="NCBI Taxonomy" id="46732"/>
    <lineage>
        <taxon>Eukaryota</taxon>
        <taxon>Metazoa</taxon>
        <taxon>Cnidaria</taxon>
        <taxon>Anthozoa</taxon>
        <taxon>Hexacorallia</taxon>
        <taxon>Scleractinia</taxon>
        <taxon>Astrocoeniina</taxon>
        <taxon>Pocilloporidae</taxon>
        <taxon>Pocillopora</taxon>
    </lineage>
</organism>
<dbReference type="PROSITE" id="PS00022">
    <property type="entry name" value="EGF_1"/>
    <property type="match status" value="16"/>
</dbReference>
<dbReference type="PROSITE" id="PS50024">
    <property type="entry name" value="SEA"/>
    <property type="match status" value="1"/>
</dbReference>
<dbReference type="Proteomes" id="UP001159428">
    <property type="component" value="Unassembled WGS sequence"/>
</dbReference>
<dbReference type="InterPro" id="IPR003645">
    <property type="entry name" value="Fol_N"/>
</dbReference>
<dbReference type="Pfam" id="PF12661">
    <property type="entry name" value="hEGF"/>
    <property type="match status" value="7"/>
</dbReference>
<feature type="domain" description="EGF-like" evidence="16">
    <location>
        <begin position="1562"/>
        <end position="1598"/>
    </location>
</feature>
<dbReference type="SUPFAM" id="SSF82671">
    <property type="entry name" value="SEA domain"/>
    <property type="match status" value="1"/>
</dbReference>
<dbReference type="PROSITE" id="PS00010">
    <property type="entry name" value="ASX_HYDROXYL"/>
    <property type="match status" value="15"/>
</dbReference>
<dbReference type="GO" id="GO:0007411">
    <property type="term" value="P:axon guidance"/>
    <property type="evidence" value="ECO:0007669"/>
    <property type="project" value="TreeGrafter"/>
</dbReference>
<evidence type="ECO:0000256" key="2">
    <source>
        <dbReference type="ARBA" id="ARBA00004613"/>
    </source>
</evidence>
<keyword evidence="7 14" id="KW-0732">Signal</keyword>
<accession>A0AAU9W889</accession>
<evidence type="ECO:0000256" key="12">
    <source>
        <dbReference type="PROSITE-ProRule" id="PRU00076"/>
    </source>
</evidence>
<feature type="domain" description="EGF-like" evidence="16">
    <location>
        <begin position="1410"/>
        <end position="1446"/>
    </location>
</feature>
<dbReference type="GO" id="GO:0043235">
    <property type="term" value="C:receptor complex"/>
    <property type="evidence" value="ECO:0007669"/>
    <property type="project" value="TreeGrafter"/>
</dbReference>
<dbReference type="GO" id="GO:0009986">
    <property type="term" value="C:cell surface"/>
    <property type="evidence" value="ECO:0007669"/>
    <property type="project" value="TreeGrafter"/>
</dbReference>
<evidence type="ECO:0000256" key="10">
    <source>
        <dbReference type="ARBA" id="ARBA00023157"/>
    </source>
</evidence>
<reference evidence="17 18" key="1">
    <citation type="submission" date="2022-05" db="EMBL/GenBank/DDBJ databases">
        <authorList>
            <consortium name="Genoscope - CEA"/>
            <person name="William W."/>
        </authorList>
    </citation>
    <scope>NUCLEOTIDE SEQUENCE [LARGE SCALE GENOMIC DNA]</scope>
</reference>
<feature type="disulfide bond" evidence="12">
    <location>
        <begin position="1360"/>
        <end position="1369"/>
    </location>
</feature>
<feature type="disulfide bond" evidence="12">
    <location>
        <begin position="1702"/>
        <end position="1711"/>
    </location>
</feature>
<feature type="domain" description="SEA" evidence="15">
    <location>
        <begin position="1796"/>
        <end position="1905"/>
    </location>
</feature>